<dbReference type="OrthoDB" id="5208302at2759"/>
<evidence type="ECO:0000313" key="1">
    <source>
        <dbReference type="EMBL" id="OHE93574.1"/>
    </source>
</evidence>
<name>A0A1G4AWR2_9PEZI</name>
<dbReference type="GeneID" id="34564209"/>
<dbReference type="RefSeq" id="XP_022470739.1">
    <property type="nucleotide sequence ID" value="XM_022622699.1"/>
</dbReference>
<organism evidence="1 2">
    <name type="scientific">Colletotrichum orchidophilum</name>
    <dbReference type="NCBI Taxonomy" id="1209926"/>
    <lineage>
        <taxon>Eukaryota</taxon>
        <taxon>Fungi</taxon>
        <taxon>Dikarya</taxon>
        <taxon>Ascomycota</taxon>
        <taxon>Pezizomycotina</taxon>
        <taxon>Sordariomycetes</taxon>
        <taxon>Hypocreomycetidae</taxon>
        <taxon>Glomerellales</taxon>
        <taxon>Glomerellaceae</taxon>
        <taxon>Colletotrichum</taxon>
    </lineage>
</organism>
<comment type="caution">
    <text evidence="1">The sequence shown here is derived from an EMBL/GenBank/DDBJ whole genome shotgun (WGS) entry which is preliminary data.</text>
</comment>
<proteinExistence type="predicted"/>
<sequence length="100" mass="10397">MANLPTIAALATLQSSTPGLNTTAAAKFPFLSNRADPAYAGLQVQSSGDDYITDHEVGGYGWSKPTVSGMVCGAKRNFTFVALFGPDGLPNIRGTGLTPY</sequence>
<dbReference type="Proteomes" id="UP000176998">
    <property type="component" value="Unassembled WGS sequence"/>
</dbReference>
<protein>
    <submittedName>
        <fullName evidence="1">Uncharacterized protein</fullName>
    </submittedName>
</protein>
<evidence type="ECO:0000313" key="2">
    <source>
        <dbReference type="Proteomes" id="UP000176998"/>
    </source>
</evidence>
<reference evidence="1 2" key="1">
    <citation type="submission" date="2016-09" db="EMBL/GenBank/DDBJ databases">
        <authorList>
            <person name="Capua I."/>
            <person name="De Benedictis P."/>
            <person name="Joannis T."/>
            <person name="Lombin L.H."/>
            <person name="Cattoli G."/>
        </authorList>
    </citation>
    <scope>NUCLEOTIDE SEQUENCE [LARGE SCALE GENOMIC DNA]</scope>
    <source>
        <strain evidence="1 2">IMI 309357</strain>
    </source>
</reference>
<accession>A0A1G4AWR2</accession>
<dbReference type="EMBL" id="MJBS01000116">
    <property type="protein sequence ID" value="OHE93574.1"/>
    <property type="molecule type" value="Genomic_DNA"/>
</dbReference>
<keyword evidence="2" id="KW-1185">Reference proteome</keyword>
<dbReference type="AlphaFoldDB" id="A0A1G4AWR2"/>
<gene>
    <name evidence="1" type="ORF">CORC01_11073</name>
</gene>